<dbReference type="VEuPathDB" id="FungiDB:GMDG_04193"/>
<reference evidence="2" key="1">
    <citation type="submission" date="2016-03" db="EMBL/GenBank/DDBJ databases">
        <title>Updated assembly of Pseudogymnoascus destructans, the fungus causing white-nose syndrome of bats.</title>
        <authorList>
            <person name="Palmer J.M."/>
            <person name="Drees K.P."/>
            <person name="Foster J.T."/>
            <person name="Lindner D.L."/>
        </authorList>
    </citation>
    <scope>NUCLEOTIDE SEQUENCE [LARGE SCALE GENOMIC DNA]</scope>
    <source>
        <strain evidence="2">20631-21</strain>
    </source>
</reference>
<sequence length="268" mass="29957">MIPVVLVSVSLFAARAYSIGSEYANDVMQIMSQIEHNFKIDLEHTPYFESPRRWESTCLENWGKCPKIGKFERYLLSSGKPTVKYTVNEDANMDNFNPANSILTATNSTAIIKSRTVGWTIGAKLSAEGKGVGAEVSASYSDTRTNGGTFTKTVSYQETCLPGYRCRIETWAFYIDYTGLCVKQLRLDCNSKYTIAQCVEPILGCQQFIDYYNLCHTGKLAPCDVKVPLYRPSGEPYTRVVLASDPPVGKTPRRSELDSPQTEYRIIG</sequence>
<dbReference type="SUPFAM" id="SSF56973">
    <property type="entry name" value="Aerolisin/ETX pore-forming domain"/>
    <property type="match status" value="1"/>
</dbReference>
<dbReference type="OrthoDB" id="4928074at2759"/>
<dbReference type="GeneID" id="36288834"/>
<accession>A0A177A8T3</accession>
<dbReference type="EMBL" id="KV441399">
    <property type="protein sequence ID" value="OAF57641.1"/>
    <property type="molecule type" value="Genomic_DNA"/>
</dbReference>
<feature type="chain" id="PRO_5008056445" evidence="1">
    <location>
        <begin position="17"/>
        <end position="268"/>
    </location>
</feature>
<keyword evidence="1" id="KW-0732">Signal</keyword>
<dbReference type="AlphaFoldDB" id="A0A177A8T3"/>
<proteinExistence type="predicted"/>
<organism evidence="2">
    <name type="scientific">Pseudogymnoascus destructans</name>
    <dbReference type="NCBI Taxonomy" id="655981"/>
    <lineage>
        <taxon>Eukaryota</taxon>
        <taxon>Fungi</taxon>
        <taxon>Dikarya</taxon>
        <taxon>Ascomycota</taxon>
        <taxon>Pezizomycotina</taxon>
        <taxon>Leotiomycetes</taxon>
        <taxon>Thelebolales</taxon>
        <taxon>Thelebolaceae</taxon>
        <taxon>Pseudogymnoascus</taxon>
    </lineage>
</organism>
<evidence type="ECO:0000256" key="1">
    <source>
        <dbReference type="SAM" id="SignalP"/>
    </source>
</evidence>
<evidence type="ECO:0000313" key="2">
    <source>
        <dbReference type="EMBL" id="OAF57641.1"/>
    </source>
</evidence>
<gene>
    <name evidence="2" type="ORF">VC83_05770</name>
</gene>
<dbReference type="eggNOG" id="ENOG502RP3E">
    <property type="taxonomic scope" value="Eukaryota"/>
</dbReference>
<dbReference type="Proteomes" id="UP000077154">
    <property type="component" value="Unassembled WGS sequence"/>
</dbReference>
<protein>
    <submittedName>
        <fullName evidence="2">Uncharacterized protein</fullName>
    </submittedName>
</protein>
<name>A0A177A8T3_9PEZI</name>
<dbReference type="RefSeq" id="XP_024322929.1">
    <property type="nucleotide sequence ID" value="XM_024469384.1"/>
</dbReference>
<feature type="signal peptide" evidence="1">
    <location>
        <begin position="1"/>
        <end position="16"/>
    </location>
</feature>